<organism evidence="1 2">
    <name type="scientific">Panagrolaimus sp. PS1159</name>
    <dbReference type="NCBI Taxonomy" id="55785"/>
    <lineage>
        <taxon>Eukaryota</taxon>
        <taxon>Metazoa</taxon>
        <taxon>Ecdysozoa</taxon>
        <taxon>Nematoda</taxon>
        <taxon>Chromadorea</taxon>
        <taxon>Rhabditida</taxon>
        <taxon>Tylenchina</taxon>
        <taxon>Panagrolaimomorpha</taxon>
        <taxon>Panagrolaimoidea</taxon>
        <taxon>Panagrolaimidae</taxon>
        <taxon>Panagrolaimus</taxon>
    </lineage>
</organism>
<dbReference type="Proteomes" id="UP000887580">
    <property type="component" value="Unplaced"/>
</dbReference>
<evidence type="ECO:0000313" key="1">
    <source>
        <dbReference type="Proteomes" id="UP000887580"/>
    </source>
</evidence>
<protein>
    <submittedName>
        <fullName evidence="2">ATP-dependent RNA helicase</fullName>
    </submittedName>
</protein>
<evidence type="ECO:0000313" key="2">
    <source>
        <dbReference type="WBParaSite" id="PS1159_v2.g7350.t1"/>
    </source>
</evidence>
<dbReference type="WBParaSite" id="PS1159_v2.g7350.t1">
    <property type="protein sequence ID" value="PS1159_v2.g7350.t1"/>
    <property type="gene ID" value="PS1159_v2.g7350"/>
</dbReference>
<sequence>MTKVVKSKKKTSIKAKTTEKEDPMSQFAPEIGKFFKTTLGFKTFTPVQQCAVKYFSTNYDCIVQAPTGSGKTLAYVLPLMQILKNKCEPLKEDDKPKICALVLVPTRDLVKQVASVMKPIAAALKFQLVAFFASSNKQAEEKKIKGNCIIVSTPGRFANLIEKMPEIKNYVKSLEMLVIDEADRFIDVDLKTATTSILSILPKQRRTGLFSATQAKEMEDLIKFGLRNPVRLEVTGDSDTLVDAKTNSEGKTAAPSTLENSFVVLPAAYKVHGLVEALKKNMDKKVLVFFSSRFSVIYFERVIKLMIGDQRKIINTHGKKFNRTKAIEEFSKSKNPIMLATDVAGRGLDLENVDIVIQFDLPKYSSWFVHRIGRAGRIGKAGASILLLTAEEEAYAEFLENHENIKLTKSDLLDDINERDVEKTRNKIVKLASTEREFLELGTNAFVAMINAYLSHDCQIVCKVWDLDIGNLANAFGLVRMPKISEIKKVDISNFQRVDIETSSIPYKDKENEAARQEKLAGQEGRRPRFQTKGKRRKHRSDKESAAANFGGQENDGDEIEKAKPQKRKKMNEWEELQTEQRLLKKFKKGKLSKDQLNDAMDEI</sequence>
<name>A0AC35GPI0_9BILA</name>
<accession>A0AC35GPI0</accession>
<proteinExistence type="predicted"/>
<reference evidence="2" key="1">
    <citation type="submission" date="2022-11" db="UniProtKB">
        <authorList>
            <consortium name="WormBaseParasite"/>
        </authorList>
    </citation>
    <scope>IDENTIFICATION</scope>
</reference>